<keyword evidence="2" id="KW-0472">Membrane</keyword>
<evidence type="ECO:0000313" key="3">
    <source>
        <dbReference type="EMBL" id="KAF2147614.1"/>
    </source>
</evidence>
<dbReference type="AlphaFoldDB" id="A0A9P4MF69"/>
<proteinExistence type="predicted"/>
<comment type="caution">
    <text evidence="3">The sequence shown here is derived from an EMBL/GenBank/DDBJ whole genome shotgun (WGS) entry which is preliminary data.</text>
</comment>
<keyword evidence="2" id="KW-1133">Transmembrane helix</keyword>
<sequence>MPNMSHRVPLHQQGDGIDIDFETVIDGFVLVPGVAHDLEDISCLASIGSSVRHPASYQLSTILNHQREFTVCSVGYPLDELNQPEAANSLNLVDDPEEGCESQKDVGVVGSAGLESSAVNIITRTSSDHQSLPSGKLNHHSSFHALQAASILPSRAPASHHSTTLVIGHDDLQGSTHPCSLNSQSVEADLNHNLCLMTDPAIPFTSRNMASVEAWVESPAHVRSNFHFLRSTEDPLDEPPSYSEYPQSLSVPTANNSDLSRNQTPITSPTQSMANLHSLRTLNQNFVRYECNTKPWREKTWKEKRSTRLCGLRFDWLVFALGTILFTGIVSGAVIGGVYIAHNKAIKK</sequence>
<accession>A0A9P4MF69</accession>
<protein>
    <submittedName>
        <fullName evidence="3">Uncharacterized protein</fullName>
    </submittedName>
</protein>
<dbReference type="EMBL" id="ML996096">
    <property type="protein sequence ID" value="KAF2147614.1"/>
    <property type="molecule type" value="Genomic_DNA"/>
</dbReference>
<dbReference type="Proteomes" id="UP000799439">
    <property type="component" value="Unassembled WGS sequence"/>
</dbReference>
<evidence type="ECO:0000313" key="4">
    <source>
        <dbReference type="Proteomes" id="UP000799439"/>
    </source>
</evidence>
<evidence type="ECO:0000256" key="2">
    <source>
        <dbReference type="SAM" id="Phobius"/>
    </source>
</evidence>
<dbReference type="OrthoDB" id="5384459at2759"/>
<keyword evidence="2" id="KW-0812">Transmembrane</keyword>
<feature type="transmembrane region" description="Helical" evidence="2">
    <location>
        <begin position="316"/>
        <end position="341"/>
    </location>
</feature>
<evidence type="ECO:0000256" key="1">
    <source>
        <dbReference type="SAM" id="MobiDB-lite"/>
    </source>
</evidence>
<reference evidence="3" key="1">
    <citation type="journal article" date="2020" name="Stud. Mycol.">
        <title>101 Dothideomycetes genomes: a test case for predicting lifestyles and emergence of pathogens.</title>
        <authorList>
            <person name="Haridas S."/>
            <person name="Albert R."/>
            <person name="Binder M."/>
            <person name="Bloem J."/>
            <person name="Labutti K."/>
            <person name="Salamov A."/>
            <person name="Andreopoulos B."/>
            <person name="Baker S."/>
            <person name="Barry K."/>
            <person name="Bills G."/>
            <person name="Bluhm B."/>
            <person name="Cannon C."/>
            <person name="Castanera R."/>
            <person name="Culley D."/>
            <person name="Daum C."/>
            <person name="Ezra D."/>
            <person name="Gonzalez J."/>
            <person name="Henrissat B."/>
            <person name="Kuo A."/>
            <person name="Liang C."/>
            <person name="Lipzen A."/>
            <person name="Lutzoni F."/>
            <person name="Magnuson J."/>
            <person name="Mondo S."/>
            <person name="Nolan M."/>
            <person name="Ohm R."/>
            <person name="Pangilinan J."/>
            <person name="Park H.-J."/>
            <person name="Ramirez L."/>
            <person name="Alfaro M."/>
            <person name="Sun H."/>
            <person name="Tritt A."/>
            <person name="Yoshinaga Y."/>
            <person name="Zwiers L.-H."/>
            <person name="Turgeon B."/>
            <person name="Goodwin S."/>
            <person name="Spatafora J."/>
            <person name="Crous P."/>
            <person name="Grigoriev I."/>
        </authorList>
    </citation>
    <scope>NUCLEOTIDE SEQUENCE</scope>
    <source>
        <strain evidence="3">CBS 260.36</strain>
    </source>
</reference>
<gene>
    <name evidence="3" type="ORF">K461DRAFT_303008</name>
</gene>
<feature type="region of interest" description="Disordered" evidence="1">
    <location>
        <begin position="233"/>
        <end position="268"/>
    </location>
</feature>
<keyword evidence="4" id="KW-1185">Reference proteome</keyword>
<name>A0A9P4MF69_9PEZI</name>
<organism evidence="3 4">
    <name type="scientific">Myriangium duriaei CBS 260.36</name>
    <dbReference type="NCBI Taxonomy" id="1168546"/>
    <lineage>
        <taxon>Eukaryota</taxon>
        <taxon>Fungi</taxon>
        <taxon>Dikarya</taxon>
        <taxon>Ascomycota</taxon>
        <taxon>Pezizomycotina</taxon>
        <taxon>Dothideomycetes</taxon>
        <taxon>Dothideomycetidae</taxon>
        <taxon>Myriangiales</taxon>
        <taxon>Myriangiaceae</taxon>
        <taxon>Myriangium</taxon>
    </lineage>
</organism>
<feature type="compositionally biased region" description="Polar residues" evidence="1">
    <location>
        <begin position="244"/>
        <end position="268"/>
    </location>
</feature>